<evidence type="ECO:0000313" key="1">
    <source>
        <dbReference type="EMBL" id="PCJ28416.1"/>
    </source>
</evidence>
<dbReference type="AlphaFoldDB" id="A0A2A5BBK9"/>
<accession>A0A2A5BBK9</accession>
<comment type="caution">
    <text evidence="1">The sequence shown here is derived from an EMBL/GenBank/DDBJ whole genome shotgun (WGS) entry which is preliminary data.</text>
</comment>
<dbReference type="Pfam" id="PF06073">
    <property type="entry name" value="DUF934"/>
    <property type="match status" value="1"/>
</dbReference>
<organism evidence="1 2">
    <name type="scientific">SAR86 cluster bacterium</name>
    <dbReference type="NCBI Taxonomy" id="2030880"/>
    <lineage>
        <taxon>Bacteria</taxon>
        <taxon>Pseudomonadati</taxon>
        <taxon>Pseudomonadota</taxon>
        <taxon>Gammaproteobacteria</taxon>
        <taxon>SAR86 cluster</taxon>
    </lineage>
</organism>
<dbReference type="Proteomes" id="UP000218327">
    <property type="component" value="Unassembled WGS sequence"/>
</dbReference>
<protein>
    <submittedName>
        <fullName evidence="1">Oxidoreductase</fullName>
    </submittedName>
</protein>
<name>A0A2A5BBK9_9GAMM</name>
<proteinExistence type="predicted"/>
<gene>
    <name evidence="1" type="ORF">COA96_00805</name>
</gene>
<dbReference type="EMBL" id="NVVJ01000002">
    <property type="protein sequence ID" value="PCJ28416.1"/>
    <property type="molecule type" value="Genomic_DNA"/>
</dbReference>
<dbReference type="InterPro" id="IPR008318">
    <property type="entry name" value="UCP030820"/>
</dbReference>
<reference evidence="2" key="1">
    <citation type="submission" date="2017-08" db="EMBL/GenBank/DDBJ databases">
        <title>A dynamic microbial community with high functional redundancy inhabits the cold, oxic subseafloor aquifer.</title>
        <authorList>
            <person name="Tully B.J."/>
            <person name="Wheat C.G."/>
            <person name="Glazer B.T."/>
            <person name="Huber J.A."/>
        </authorList>
    </citation>
    <scope>NUCLEOTIDE SEQUENCE [LARGE SCALE GENOMIC DNA]</scope>
</reference>
<dbReference type="PIRSF" id="PIRSF030820">
    <property type="entry name" value="UCP030820"/>
    <property type="match status" value="1"/>
</dbReference>
<evidence type="ECO:0000313" key="2">
    <source>
        <dbReference type="Proteomes" id="UP000218327"/>
    </source>
</evidence>
<sequence>MQKLIKNGSLADDNWTILKAASGPEVLKAVPRKNLIVPLQFWKSFQDDLLDHNGSIAIWLDSHEQAEQIGDDLKDMSLIALNFPVFSDGRSYSNARELRQRFEYKGEIRAIGDVLRDQLYYMSRCGFDSFDLRHDQDAQLCLEAFSDFKTAYQSSIAEPVPLFRRR</sequence>